<feature type="region of interest" description="Disordered" evidence="1">
    <location>
        <begin position="167"/>
        <end position="219"/>
    </location>
</feature>
<feature type="compositionally biased region" description="Polar residues" evidence="1">
    <location>
        <begin position="167"/>
        <end position="178"/>
    </location>
</feature>
<evidence type="ECO:0000256" key="1">
    <source>
        <dbReference type="SAM" id="MobiDB-lite"/>
    </source>
</evidence>
<evidence type="ECO:0000313" key="4">
    <source>
        <dbReference type="Proteomes" id="UP000092666"/>
    </source>
</evidence>
<protein>
    <submittedName>
        <fullName evidence="3">Uncharacterized protein</fullName>
    </submittedName>
</protein>
<evidence type="ECO:0000313" key="3">
    <source>
        <dbReference type="EMBL" id="OCF31176.1"/>
    </source>
</evidence>
<gene>
    <name evidence="3" type="ORF">I316_07144</name>
</gene>
<sequence>MRGVFQLLAFFTSVRTSKGAVIIGRVRSFSTQPVEDEIALSRQYIPNRTFSAPTSWTSWSPDKSSSSDSASEATGHGLPASFVERPCSSPPALGPTALTAWDTITIASAISPSSIPTVWSTQTITSALAAVSKAESTVATVWDTVYSTVSPPESSPSTVWTTETSYLPTASKTPSEDASTSPSSTFTPITENSSSSTAETTTSSSSFSASASTTTSSPTTDDLVALVTETVVTTTTLSPTPTNAPFGFLTYKYGQNVIMTDVKANNQKYKSKAGNNYNPDWYTVNLLTDKPTHSRRIFEFFKPNDKGDFGPDVEDSKIVTALACEFTFHPGNADNRPVFAVWDAAPWYYQWDPANKLDMNCTFNDRPDAILTE</sequence>
<feature type="compositionally biased region" description="Low complexity" evidence="1">
    <location>
        <begin position="55"/>
        <end position="71"/>
    </location>
</feature>
<proteinExistence type="predicted"/>
<accession>A0A1B9GJN1</accession>
<dbReference type="AlphaFoldDB" id="A0A1B9GJN1"/>
<keyword evidence="4" id="KW-1185">Reference proteome</keyword>
<name>A0A1B9GJN1_9TREE</name>
<reference evidence="3 4" key="1">
    <citation type="submission" date="2013-07" db="EMBL/GenBank/DDBJ databases">
        <title>The Genome Sequence of Cryptococcus heveanensis BCC8398.</title>
        <authorList>
            <consortium name="The Broad Institute Genome Sequencing Platform"/>
            <person name="Cuomo C."/>
            <person name="Litvintseva A."/>
            <person name="Chen Y."/>
            <person name="Heitman J."/>
            <person name="Sun S."/>
            <person name="Springer D."/>
            <person name="Dromer F."/>
            <person name="Young S.K."/>
            <person name="Zeng Q."/>
            <person name="Gargeya S."/>
            <person name="Fitzgerald M."/>
            <person name="Abouelleil A."/>
            <person name="Alvarado L."/>
            <person name="Berlin A.M."/>
            <person name="Chapman S.B."/>
            <person name="Dewar J."/>
            <person name="Goldberg J."/>
            <person name="Griggs A."/>
            <person name="Gujja S."/>
            <person name="Hansen M."/>
            <person name="Howarth C."/>
            <person name="Imamovic A."/>
            <person name="Larimer J."/>
            <person name="McCowan C."/>
            <person name="Murphy C."/>
            <person name="Pearson M."/>
            <person name="Priest M."/>
            <person name="Roberts A."/>
            <person name="Saif S."/>
            <person name="Shea T."/>
            <person name="Sykes S."/>
            <person name="Wortman J."/>
            <person name="Nusbaum C."/>
            <person name="Birren B."/>
        </authorList>
    </citation>
    <scope>NUCLEOTIDE SEQUENCE [LARGE SCALE GENOMIC DNA]</scope>
    <source>
        <strain evidence="3 4">BCC8398</strain>
    </source>
</reference>
<keyword evidence="2" id="KW-0732">Signal</keyword>
<feature type="signal peptide" evidence="2">
    <location>
        <begin position="1"/>
        <end position="19"/>
    </location>
</feature>
<reference evidence="4" key="2">
    <citation type="submission" date="2013-12" db="EMBL/GenBank/DDBJ databases">
        <title>Evolution of pathogenesis and genome organization in the Tremellales.</title>
        <authorList>
            <person name="Cuomo C."/>
            <person name="Litvintseva A."/>
            <person name="Heitman J."/>
            <person name="Chen Y."/>
            <person name="Sun S."/>
            <person name="Springer D."/>
            <person name="Dromer F."/>
            <person name="Young S."/>
            <person name="Zeng Q."/>
            <person name="Chapman S."/>
            <person name="Gujja S."/>
            <person name="Saif S."/>
            <person name="Birren B."/>
        </authorList>
    </citation>
    <scope>NUCLEOTIDE SEQUENCE [LARGE SCALE GENOMIC DNA]</scope>
    <source>
        <strain evidence="4">BCC8398</strain>
    </source>
</reference>
<feature type="compositionally biased region" description="Low complexity" evidence="1">
    <location>
        <begin position="179"/>
        <end position="219"/>
    </location>
</feature>
<organism evidence="3 4">
    <name type="scientific">Kwoniella heveanensis BCC8398</name>
    <dbReference type="NCBI Taxonomy" id="1296120"/>
    <lineage>
        <taxon>Eukaryota</taxon>
        <taxon>Fungi</taxon>
        <taxon>Dikarya</taxon>
        <taxon>Basidiomycota</taxon>
        <taxon>Agaricomycotina</taxon>
        <taxon>Tremellomycetes</taxon>
        <taxon>Tremellales</taxon>
        <taxon>Cryptococcaceae</taxon>
        <taxon>Kwoniella</taxon>
    </lineage>
</organism>
<feature type="region of interest" description="Disordered" evidence="1">
    <location>
        <begin position="55"/>
        <end position="86"/>
    </location>
</feature>
<evidence type="ECO:0000256" key="2">
    <source>
        <dbReference type="SAM" id="SignalP"/>
    </source>
</evidence>
<dbReference type="EMBL" id="KV700137">
    <property type="protein sequence ID" value="OCF31176.1"/>
    <property type="molecule type" value="Genomic_DNA"/>
</dbReference>
<feature type="chain" id="PRO_5008627163" evidence="2">
    <location>
        <begin position="20"/>
        <end position="373"/>
    </location>
</feature>
<dbReference type="Proteomes" id="UP000092666">
    <property type="component" value="Unassembled WGS sequence"/>
</dbReference>